<evidence type="ECO:0000256" key="9">
    <source>
        <dbReference type="ARBA" id="ARBA00023237"/>
    </source>
</evidence>
<dbReference type="InterPro" id="IPR036942">
    <property type="entry name" value="Beta-barrel_TonB_sf"/>
</dbReference>
<keyword evidence="9 10" id="KW-0998">Cell outer membrane</keyword>
<protein>
    <recommendedName>
        <fullName evidence="17">TonB-dependent receptor</fullName>
    </recommendedName>
</protein>
<evidence type="ECO:0000313" key="16">
    <source>
        <dbReference type="Proteomes" id="UP000249842"/>
    </source>
</evidence>
<dbReference type="Gene3D" id="2.40.170.20">
    <property type="entry name" value="TonB-dependent receptor, beta-barrel domain"/>
    <property type="match status" value="1"/>
</dbReference>
<dbReference type="GO" id="GO:0015344">
    <property type="term" value="F:siderophore uptake transmembrane transporter activity"/>
    <property type="evidence" value="ECO:0007669"/>
    <property type="project" value="TreeGrafter"/>
</dbReference>
<dbReference type="Gene3D" id="2.170.130.10">
    <property type="entry name" value="TonB-dependent receptor, plug domain"/>
    <property type="match status" value="1"/>
</dbReference>
<dbReference type="GO" id="GO:0044718">
    <property type="term" value="P:siderophore transmembrane transport"/>
    <property type="evidence" value="ECO:0007669"/>
    <property type="project" value="TreeGrafter"/>
</dbReference>
<keyword evidence="3 10" id="KW-1134">Transmembrane beta strand</keyword>
<dbReference type="PANTHER" id="PTHR30069:SF29">
    <property type="entry name" value="HEMOGLOBIN AND HEMOGLOBIN-HAPTOGLOBIN-BINDING PROTEIN 1-RELATED"/>
    <property type="match status" value="1"/>
</dbReference>
<name>A0A328B640_9CAUL</name>
<dbReference type="InterPro" id="IPR000531">
    <property type="entry name" value="Beta-barrel_TonB"/>
</dbReference>
<comment type="caution">
    <text evidence="15">The sequence shown here is derived from an EMBL/GenBank/DDBJ whole genome shotgun (WGS) entry which is preliminary data.</text>
</comment>
<dbReference type="EMBL" id="QFYP01000001">
    <property type="protein sequence ID" value="RAK61406.1"/>
    <property type="molecule type" value="Genomic_DNA"/>
</dbReference>
<evidence type="ECO:0000256" key="5">
    <source>
        <dbReference type="ARBA" id="ARBA00022729"/>
    </source>
</evidence>
<sequence length="802" mass="86081">MRLSNSGRRRIGCSAWALIVAAGLSATTSHARAADAAEAPKDETEVSEVVVTNQGSRAAAVAPVRSSLTATEPQAIITRKFIEEAAPRVGDFSSTVLLAPGVSGVPSSNGAGLSDGGKITLRGFSDGQYNVTYDGIAWGDTNGPSHHGTAFFPASTIGGVIIDRGPGAATDLGQANFGGSINLLSPALDQERSVSEVATAGSWNTWQSVTNLQSGVVPQLADGQFLATYQQYGSDGYLSYNRSHGSTLMLKGAVPITDRLTVTGLFTRTDNFYNKSDIGDASVAQQELYGPSFSLSNDPSMQNFYGYNWASKKTDFEYVKLAGDLGGGFGVDQTVYSYGYDNATMSGANNLATASANKVTLTPGATYPAPGGGYSTALQVNGVPGYEKLNLYRVTGDILKFTKAFDVGTLTVGGMYEVARTQRFIHDLDMLTGQPDYRQKAAKLPGPSGVYVQVPLNVQYDEYSGWHQYQTFAQFEWRPSDKLTVTPGVKYVNFDLYVHAPAELIGSTSQPLYIDQTYTKTLPFLTANYRLRSNWSAYAQYAQGFLVPKIGNLYVGSAEQTKIVPQESTNYQLGSVFQAGRFSFDGDIYYIEFKHKIQSFTDAVTGQPYDTNSGGAIYRGLEVQGSYLLTDNLSLFGNWSKARAIGKDDPSNPLSNGHQLTGVADWTAAAGVRYEHDHLLTDDDNLIVALNSKWIGPQWATAAKCSSAPNGVCAANAVLSPVTGRLPTINTVDLSVTYRVGRYSLEAQVINLTDRNDITAVKGTALIPGTDRFATTSADGGAQNAFQRLPPRNYQLTLKAKF</sequence>
<evidence type="ECO:0000256" key="11">
    <source>
        <dbReference type="RuleBase" id="RU003357"/>
    </source>
</evidence>
<evidence type="ECO:0000259" key="13">
    <source>
        <dbReference type="Pfam" id="PF00593"/>
    </source>
</evidence>
<organism evidence="15 16">
    <name type="scientific">Phenylobacterium hankyongense</name>
    <dbReference type="NCBI Taxonomy" id="1813876"/>
    <lineage>
        <taxon>Bacteria</taxon>
        <taxon>Pseudomonadati</taxon>
        <taxon>Pseudomonadota</taxon>
        <taxon>Alphaproteobacteria</taxon>
        <taxon>Caulobacterales</taxon>
        <taxon>Caulobacteraceae</taxon>
        <taxon>Phenylobacterium</taxon>
    </lineage>
</organism>
<evidence type="ECO:0000256" key="2">
    <source>
        <dbReference type="ARBA" id="ARBA00022448"/>
    </source>
</evidence>
<dbReference type="OrthoDB" id="9760494at2"/>
<feature type="domain" description="TonB-dependent receptor-like beta-barrel" evidence="13">
    <location>
        <begin position="269"/>
        <end position="752"/>
    </location>
</feature>
<keyword evidence="6 11" id="KW-0798">TonB box</keyword>
<keyword evidence="16" id="KW-1185">Reference proteome</keyword>
<dbReference type="RefSeq" id="WP_111458698.1">
    <property type="nucleotide sequence ID" value="NZ_QFYP01000001.1"/>
</dbReference>
<feature type="signal peptide" evidence="12">
    <location>
        <begin position="1"/>
        <end position="33"/>
    </location>
</feature>
<dbReference type="InterPro" id="IPR039426">
    <property type="entry name" value="TonB-dep_rcpt-like"/>
</dbReference>
<feature type="chain" id="PRO_5016405753" description="TonB-dependent receptor" evidence="12">
    <location>
        <begin position="34"/>
        <end position="802"/>
    </location>
</feature>
<feature type="domain" description="TonB-dependent receptor plug" evidence="14">
    <location>
        <begin position="73"/>
        <end position="179"/>
    </location>
</feature>
<evidence type="ECO:0000256" key="12">
    <source>
        <dbReference type="SAM" id="SignalP"/>
    </source>
</evidence>
<dbReference type="InterPro" id="IPR012910">
    <property type="entry name" value="Plug_dom"/>
</dbReference>
<accession>A0A328B640</accession>
<dbReference type="GO" id="GO:0009279">
    <property type="term" value="C:cell outer membrane"/>
    <property type="evidence" value="ECO:0007669"/>
    <property type="project" value="UniProtKB-SubCell"/>
</dbReference>
<keyword evidence="2 10" id="KW-0813">Transport</keyword>
<reference evidence="16" key="1">
    <citation type="submission" date="2018-05" db="EMBL/GenBank/DDBJ databases">
        <authorList>
            <person name="Li X."/>
        </authorList>
    </citation>
    <scope>NUCLEOTIDE SEQUENCE [LARGE SCALE GENOMIC DNA]</scope>
    <source>
        <strain evidence="16">HKS-05</strain>
    </source>
</reference>
<gene>
    <name evidence="15" type="ORF">DJ021_17150</name>
</gene>
<comment type="similarity">
    <text evidence="10 11">Belongs to the TonB-dependent receptor family.</text>
</comment>
<evidence type="ECO:0000313" key="15">
    <source>
        <dbReference type="EMBL" id="RAK61406.1"/>
    </source>
</evidence>
<evidence type="ECO:0000256" key="1">
    <source>
        <dbReference type="ARBA" id="ARBA00004571"/>
    </source>
</evidence>
<keyword evidence="8" id="KW-0675">Receptor</keyword>
<evidence type="ECO:0000256" key="10">
    <source>
        <dbReference type="PROSITE-ProRule" id="PRU01360"/>
    </source>
</evidence>
<dbReference type="Pfam" id="PF00593">
    <property type="entry name" value="TonB_dep_Rec_b-barrel"/>
    <property type="match status" value="1"/>
</dbReference>
<evidence type="ECO:0008006" key="17">
    <source>
        <dbReference type="Google" id="ProtNLM"/>
    </source>
</evidence>
<keyword evidence="4 10" id="KW-0812">Transmembrane</keyword>
<dbReference type="Proteomes" id="UP000249842">
    <property type="component" value="Unassembled WGS sequence"/>
</dbReference>
<evidence type="ECO:0000256" key="3">
    <source>
        <dbReference type="ARBA" id="ARBA00022452"/>
    </source>
</evidence>
<dbReference type="Pfam" id="PF07715">
    <property type="entry name" value="Plug"/>
    <property type="match status" value="1"/>
</dbReference>
<evidence type="ECO:0000259" key="14">
    <source>
        <dbReference type="Pfam" id="PF07715"/>
    </source>
</evidence>
<dbReference type="AlphaFoldDB" id="A0A328B640"/>
<dbReference type="InterPro" id="IPR037066">
    <property type="entry name" value="Plug_dom_sf"/>
</dbReference>
<comment type="subcellular location">
    <subcellularLocation>
        <location evidence="1 10">Cell outer membrane</location>
        <topology evidence="1 10">Multi-pass membrane protein</topology>
    </subcellularLocation>
</comment>
<evidence type="ECO:0000256" key="8">
    <source>
        <dbReference type="ARBA" id="ARBA00023170"/>
    </source>
</evidence>
<evidence type="ECO:0000256" key="7">
    <source>
        <dbReference type="ARBA" id="ARBA00023136"/>
    </source>
</evidence>
<dbReference type="PANTHER" id="PTHR30069">
    <property type="entry name" value="TONB-DEPENDENT OUTER MEMBRANE RECEPTOR"/>
    <property type="match status" value="1"/>
</dbReference>
<evidence type="ECO:0000256" key="6">
    <source>
        <dbReference type="ARBA" id="ARBA00023077"/>
    </source>
</evidence>
<keyword evidence="7 10" id="KW-0472">Membrane</keyword>
<dbReference type="PROSITE" id="PS52016">
    <property type="entry name" value="TONB_DEPENDENT_REC_3"/>
    <property type="match status" value="1"/>
</dbReference>
<keyword evidence="5 12" id="KW-0732">Signal</keyword>
<dbReference type="SUPFAM" id="SSF56935">
    <property type="entry name" value="Porins"/>
    <property type="match status" value="1"/>
</dbReference>
<proteinExistence type="inferred from homology"/>
<evidence type="ECO:0000256" key="4">
    <source>
        <dbReference type="ARBA" id="ARBA00022692"/>
    </source>
</evidence>